<evidence type="ECO:0000256" key="1">
    <source>
        <dbReference type="SAM" id="Phobius"/>
    </source>
</evidence>
<keyword evidence="1" id="KW-0812">Transmembrane</keyword>
<keyword evidence="1" id="KW-0472">Membrane</keyword>
<dbReference type="EMBL" id="MASI01000001">
    <property type="protein sequence ID" value="ODA68826.1"/>
    <property type="molecule type" value="Genomic_DNA"/>
</dbReference>
<evidence type="ECO:0000313" key="3">
    <source>
        <dbReference type="EMBL" id="ODA68826.1"/>
    </source>
</evidence>
<sequence length="917" mass="98488">MALPAQGRALANRLPPPVQKELRKLSSRGARVAREVFAGILVIGFVIILAGYGRLAQGPISLPSLVPAVEEAINGELQDMHVEIGDAILQRSPDGPGVAFRLKNIRLVDGEGAVLAQAPFAAVGLSGNALLAGRIAPGSVDFIGARLLLFYSDEQGLALSFSEAGDADALPIPQPSRGASQASPFGELVPNEELVARANKAAGERLNVTETVSEVFERARQGSNSYLNRFGVEDALVLLSHNGKQTFWEVPDFSVDLKHEKWRSRLVGEATMRSDRGDWRLEFSTAQDPKRNRLSVNVRVEDFVPSTLADKFPDRLALQALNIPITADADIQLSEKGRVISWEAGLELKPGDITVPWEKEHPIWVDSGEFHLAYPEGQDRVIVKPSSLRWGRSRIAMSGSFDAVKDDAGKIERWDYRLKADEAFLAADEFGVPPIAADELSAKGSVGPAAKVVTVDSLVLREGSAEAKLSGKLVNAEGTSPAMTIKGKISPMPIEVLKQFWPKFVAAGAREWAGENVSGGQVLGGTIDINIGPGEIDQVIDHGAEYSQPVTFDMDLENLQVTYFEGMPPVSIPAASLHLRGASFYAEVPEGSVSLASGERIALNNGRYAVADLRPDQDTGVVTFSGDGGLSAVLQLLDNEPLNFMKDMGKDPTSFGGRVRGDFAVTIPLKKDLKPEEISFNGKATVTDVVAANVIGDLDIQGGTYQVDVTEKALMLQGDLVVKEIPAQVTVQRLFGMPKESQPPVKLSAVLDAATRDKLGLGINELVTGLLPVTISISDPQAEKPDLSVEADLTNTQVVVAGMGWTKPSGRRATITFDIDEGQGGTTVLNDLKVRGENDVNIDGWIALNEDLGLKSFHFSDFSFNALTHVEIGGERGPDNVLKVTARGRPMTASRLSARCSPRASWPGMRRAHRATP</sequence>
<evidence type="ECO:0000313" key="4">
    <source>
        <dbReference type="Proteomes" id="UP000095087"/>
    </source>
</evidence>
<gene>
    <name evidence="3" type="ORF">A7A08_00660</name>
</gene>
<dbReference type="Proteomes" id="UP000095087">
    <property type="component" value="Unassembled WGS sequence"/>
</dbReference>
<feature type="domain" description="YhdP central" evidence="2">
    <location>
        <begin position="413"/>
        <end position="849"/>
    </location>
</feature>
<protein>
    <recommendedName>
        <fullName evidence="2">YhdP central domain-containing protein</fullName>
    </recommendedName>
</protein>
<keyword evidence="4" id="KW-1185">Reference proteome</keyword>
<keyword evidence="1" id="KW-1133">Transmembrane helix</keyword>
<proteinExistence type="predicted"/>
<dbReference type="STRING" id="1177755.A7A08_00660"/>
<evidence type="ECO:0000259" key="2">
    <source>
        <dbReference type="Pfam" id="PF13116"/>
    </source>
</evidence>
<name>A0A1E2S2S7_9HYPH</name>
<dbReference type="RefSeq" id="WP_069094042.1">
    <property type="nucleotide sequence ID" value="NZ_MASI01000001.1"/>
</dbReference>
<reference evidence="3 4" key="1">
    <citation type="submission" date="2016-07" db="EMBL/GenBank/DDBJ databases">
        <title>Draft genome sequence of Methyloligella halotolerans C2T (VKM B-2706T=CCUG 61687T=DSM 25045T), a halotolerant polyhydroxybutyrate accumulating methylotroph.</title>
        <authorList>
            <person name="Vasilenko O.V."/>
            <person name="Doronina N.V."/>
            <person name="Poroshina M.N."/>
            <person name="Tarlachkov S.V."/>
            <person name="Trotsenko Y.A."/>
        </authorList>
    </citation>
    <scope>NUCLEOTIDE SEQUENCE [LARGE SCALE GENOMIC DNA]</scope>
    <source>
        <strain evidence="3 4">VKM B-2706</strain>
    </source>
</reference>
<dbReference type="AlphaFoldDB" id="A0A1E2S2S7"/>
<comment type="caution">
    <text evidence="3">The sequence shown here is derived from an EMBL/GenBank/DDBJ whole genome shotgun (WGS) entry which is preliminary data.</text>
</comment>
<organism evidence="3 4">
    <name type="scientific">Methyloligella halotolerans</name>
    <dbReference type="NCBI Taxonomy" id="1177755"/>
    <lineage>
        <taxon>Bacteria</taxon>
        <taxon>Pseudomonadati</taxon>
        <taxon>Pseudomonadota</taxon>
        <taxon>Alphaproteobacteria</taxon>
        <taxon>Hyphomicrobiales</taxon>
        <taxon>Hyphomicrobiaceae</taxon>
        <taxon>Methyloligella</taxon>
    </lineage>
</organism>
<dbReference type="Pfam" id="PF13116">
    <property type="entry name" value="YhdP"/>
    <property type="match status" value="1"/>
</dbReference>
<accession>A0A1E2S2S7</accession>
<feature type="transmembrane region" description="Helical" evidence="1">
    <location>
        <begin position="32"/>
        <end position="53"/>
    </location>
</feature>
<dbReference type="InterPro" id="IPR025263">
    <property type="entry name" value="YhdP_central"/>
</dbReference>